<dbReference type="NCBIfam" id="TIGR01382">
    <property type="entry name" value="PfpI"/>
    <property type="match status" value="1"/>
</dbReference>
<keyword evidence="4" id="KW-1185">Reference proteome</keyword>
<dbReference type="PANTHER" id="PTHR42733:SF12">
    <property type="entry name" value="PROTEINASE"/>
    <property type="match status" value="1"/>
</dbReference>
<feature type="domain" description="DJ-1/PfpI" evidence="2">
    <location>
        <begin position="8"/>
        <end position="177"/>
    </location>
</feature>
<dbReference type="PROSITE" id="PS51276">
    <property type="entry name" value="PEPTIDASE_C56_PFPI"/>
    <property type="match status" value="1"/>
</dbReference>
<evidence type="ECO:0000313" key="4">
    <source>
        <dbReference type="Proteomes" id="UP001422074"/>
    </source>
</evidence>
<protein>
    <submittedName>
        <fullName evidence="3">Type 1 glutamine amidotransferase domain-containing protein</fullName>
    </submittedName>
</protein>
<keyword evidence="3" id="KW-0315">Glutamine amidotransferase</keyword>
<name>A0ABU9WXE2_9MICC</name>
<dbReference type="Pfam" id="PF01965">
    <property type="entry name" value="DJ-1_PfpI"/>
    <property type="match status" value="1"/>
</dbReference>
<reference evidence="3 4" key="1">
    <citation type="submission" date="2024-05" db="EMBL/GenBank/DDBJ databases">
        <title>Sinomonas sp. nov., isolated from a waste landfill.</title>
        <authorList>
            <person name="Zhao Y."/>
        </authorList>
    </citation>
    <scope>NUCLEOTIDE SEQUENCE [LARGE SCALE GENOMIC DNA]</scope>
    <source>
        <strain evidence="3 4">CCTCC AB2014300</strain>
    </source>
</reference>
<dbReference type="InterPro" id="IPR006286">
    <property type="entry name" value="C56_PfpI-like"/>
</dbReference>
<gene>
    <name evidence="3" type="ORF">ABCQ75_04800</name>
</gene>
<sequence length="186" mass="20047">MAHSISGKRVAFLLTHGVEQPELTEPWKAVQDAGGQPVLIAPEKGEVRAMKGDWERGDSFPVDQTLDEADPADFDALVLPGGVINADHLRTDRKAVAFATHFKDTGKPIAAICHALWLLAEADVVKGRELTSYKSLATDLKNAGATWVDREVVTDRGLTTSRHPGDLPAFCSTMIEEIAEGQHAPG</sequence>
<dbReference type="PANTHER" id="PTHR42733">
    <property type="entry name" value="DJ-1 PROTEIN"/>
    <property type="match status" value="1"/>
</dbReference>
<dbReference type="Proteomes" id="UP001422074">
    <property type="component" value="Unassembled WGS sequence"/>
</dbReference>
<proteinExistence type="inferred from homology"/>
<evidence type="ECO:0000256" key="1">
    <source>
        <dbReference type="ARBA" id="ARBA00008542"/>
    </source>
</evidence>
<dbReference type="EMBL" id="JBDFRB010000003">
    <property type="protein sequence ID" value="MEN2743856.1"/>
    <property type="molecule type" value="Genomic_DNA"/>
</dbReference>
<dbReference type="CDD" id="cd03134">
    <property type="entry name" value="GATase1_PfpI_like"/>
    <property type="match status" value="1"/>
</dbReference>
<comment type="similarity">
    <text evidence="1">Belongs to the peptidase C56 family.</text>
</comment>
<comment type="caution">
    <text evidence="3">The sequence shown here is derived from an EMBL/GenBank/DDBJ whole genome shotgun (WGS) entry which is preliminary data.</text>
</comment>
<dbReference type="Gene3D" id="3.40.50.880">
    <property type="match status" value="1"/>
</dbReference>
<evidence type="ECO:0000259" key="2">
    <source>
        <dbReference type="Pfam" id="PF01965"/>
    </source>
</evidence>
<accession>A0ABU9WXE2</accession>
<dbReference type="InterPro" id="IPR029062">
    <property type="entry name" value="Class_I_gatase-like"/>
</dbReference>
<evidence type="ECO:0000313" key="3">
    <source>
        <dbReference type="EMBL" id="MEN2743856.1"/>
    </source>
</evidence>
<dbReference type="InterPro" id="IPR002818">
    <property type="entry name" value="DJ-1/PfpI"/>
</dbReference>
<dbReference type="SUPFAM" id="SSF52317">
    <property type="entry name" value="Class I glutamine amidotransferase-like"/>
    <property type="match status" value="1"/>
</dbReference>
<dbReference type="RefSeq" id="WP_345883449.1">
    <property type="nucleotide sequence ID" value="NZ_JBDFRB010000003.1"/>
</dbReference>
<organism evidence="3 4">
    <name type="scientific">Sinomonas halotolerans</name>
    <dbReference type="NCBI Taxonomy" id="1644133"/>
    <lineage>
        <taxon>Bacteria</taxon>
        <taxon>Bacillati</taxon>
        <taxon>Actinomycetota</taxon>
        <taxon>Actinomycetes</taxon>
        <taxon>Micrococcales</taxon>
        <taxon>Micrococcaceae</taxon>
        <taxon>Sinomonas</taxon>
    </lineage>
</organism>